<gene>
    <name evidence="1" type="ORF">B0H65DRAFT_283612</name>
</gene>
<accession>A0AAE0MPM4</accession>
<dbReference type="AlphaFoldDB" id="A0AAE0MPM4"/>
<evidence type="ECO:0000313" key="2">
    <source>
        <dbReference type="Proteomes" id="UP001278500"/>
    </source>
</evidence>
<keyword evidence="2" id="KW-1185">Reference proteome</keyword>
<dbReference type="RefSeq" id="XP_062678245.1">
    <property type="nucleotide sequence ID" value="XM_062822912.1"/>
</dbReference>
<organism evidence="1 2">
    <name type="scientific">Neurospora tetraspora</name>
    <dbReference type="NCBI Taxonomy" id="94610"/>
    <lineage>
        <taxon>Eukaryota</taxon>
        <taxon>Fungi</taxon>
        <taxon>Dikarya</taxon>
        <taxon>Ascomycota</taxon>
        <taxon>Pezizomycotina</taxon>
        <taxon>Sordariomycetes</taxon>
        <taxon>Sordariomycetidae</taxon>
        <taxon>Sordariales</taxon>
        <taxon>Sordariaceae</taxon>
        <taxon>Neurospora</taxon>
    </lineage>
</organism>
<protein>
    <submittedName>
        <fullName evidence="1">Uncharacterized protein</fullName>
    </submittedName>
</protein>
<name>A0AAE0MPM4_9PEZI</name>
<dbReference type="Proteomes" id="UP001278500">
    <property type="component" value="Unassembled WGS sequence"/>
</dbReference>
<comment type="caution">
    <text evidence="1">The sequence shown here is derived from an EMBL/GenBank/DDBJ whole genome shotgun (WGS) entry which is preliminary data.</text>
</comment>
<evidence type="ECO:0000313" key="1">
    <source>
        <dbReference type="EMBL" id="KAK3338885.1"/>
    </source>
</evidence>
<dbReference type="EMBL" id="JAUEPP010000007">
    <property type="protein sequence ID" value="KAK3338885.1"/>
    <property type="molecule type" value="Genomic_DNA"/>
</dbReference>
<dbReference type="GeneID" id="87860066"/>
<proteinExistence type="predicted"/>
<reference evidence="1" key="2">
    <citation type="submission" date="2023-06" db="EMBL/GenBank/DDBJ databases">
        <authorList>
            <consortium name="Lawrence Berkeley National Laboratory"/>
            <person name="Haridas S."/>
            <person name="Hensen N."/>
            <person name="Bonometti L."/>
            <person name="Westerberg I."/>
            <person name="Brannstrom I.O."/>
            <person name="Guillou S."/>
            <person name="Cros-Aarteil S."/>
            <person name="Calhoun S."/>
            <person name="Kuo A."/>
            <person name="Mondo S."/>
            <person name="Pangilinan J."/>
            <person name="Riley R."/>
            <person name="Labutti K."/>
            <person name="Andreopoulos B."/>
            <person name="Lipzen A."/>
            <person name="Chen C."/>
            <person name="Yanf M."/>
            <person name="Daum C."/>
            <person name="Ng V."/>
            <person name="Clum A."/>
            <person name="Steindorff A."/>
            <person name="Ohm R."/>
            <person name="Martin F."/>
            <person name="Silar P."/>
            <person name="Natvig D."/>
            <person name="Lalanne C."/>
            <person name="Gautier V."/>
            <person name="Ament-Velasquez S.L."/>
            <person name="Kruys A."/>
            <person name="Hutchinson M.I."/>
            <person name="Powell A.J."/>
            <person name="Barry K."/>
            <person name="Miller A.N."/>
            <person name="Grigoriev I.V."/>
            <person name="Debuchy R."/>
            <person name="Gladieux P."/>
            <person name="Thoren M.H."/>
            <person name="Johannesson H."/>
        </authorList>
    </citation>
    <scope>NUCLEOTIDE SEQUENCE</scope>
    <source>
        <strain evidence="1">CBS 560.94</strain>
    </source>
</reference>
<sequence length="211" mass="23552">MGGTVPIQAGDTLGIMAKELQIEVKAYPVALSWRLFRDKENPALSFGGAAYCFVDDKGHPVSRRSRMVCATMVTRPIIPPRARTAARRLGAIWQSFIQKMSAEVRHLSSLAKMKSRERRQHEAWGLGLIGCLPRRTADERELSSRPTEMEYIQHFGVGSATTAVRENLSQGGHAPYWTRTLAGEDEELTVRMMTLVSLTATGPRRENIEVE</sequence>
<reference evidence="1" key="1">
    <citation type="journal article" date="2023" name="Mol. Phylogenet. Evol.">
        <title>Genome-scale phylogeny and comparative genomics of the fungal order Sordariales.</title>
        <authorList>
            <person name="Hensen N."/>
            <person name="Bonometti L."/>
            <person name="Westerberg I."/>
            <person name="Brannstrom I.O."/>
            <person name="Guillou S."/>
            <person name="Cros-Aarteil S."/>
            <person name="Calhoun S."/>
            <person name="Haridas S."/>
            <person name="Kuo A."/>
            <person name="Mondo S."/>
            <person name="Pangilinan J."/>
            <person name="Riley R."/>
            <person name="LaButti K."/>
            <person name="Andreopoulos B."/>
            <person name="Lipzen A."/>
            <person name="Chen C."/>
            <person name="Yan M."/>
            <person name="Daum C."/>
            <person name="Ng V."/>
            <person name="Clum A."/>
            <person name="Steindorff A."/>
            <person name="Ohm R.A."/>
            <person name="Martin F."/>
            <person name="Silar P."/>
            <person name="Natvig D.O."/>
            <person name="Lalanne C."/>
            <person name="Gautier V."/>
            <person name="Ament-Velasquez S.L."/>
            <person name="Kruys A."/>
            <person name="Hutchinson M.I."/>
            <person name="Powell A.J."/>
            <person name="Barry K."/>
            <person name="Miller A.N."/>
            <person name="Grigoriev I.V."/>
            <person name="Debuchy R."/>
            <person name="Gladieux P."/>
            <person name="Hiltunen Thoren M."/>
            <person name="Johannesson H."/>
        </authorList>
    </citation>
    <scope>NUCLEOTIDE SEQUENCE</scope>
    <source>
        <strain evidence="1">CBS 560.94</strain>
    </source>
</reference>